<evidence type="ECO:0000313" key="1">
    <source>
        <dbReference type="EMBL" id="MBA0582524.1"/>
    </source>
</evidence>
<gene>
    <name evidence="1" type="ORF">Gorai_024666</name>
</gene>
<proteinExistence type="predicted"/>
<dbReference type="AlphaFoldDB" id="A0A7J8P069"/>
<protein>
    <recommendedName>
        <fullName evidence="3">Reverse transcriptase zinc-binding domain-containing protein</fullName>
    </recommendedName>
</protein>
<organism evidence="1 2">
    <name type="scientific">Gossypium raimondii</name>
    <name type="common">Peruvian cotton</name>
    <name type="synonym">Gossypium klotzschianum subsp. raimondii</name>
    <dbReference type="NCBI Taxonomy" id="29730"/>
    <lineage>
        <taxon>Eukaryota</taxon>
        <taxon>Viridiplantae</taxon>
        <taxon>Streptophyta</taxon>
        <taxon>Embryophyta</taxon>
        <taxon>Tracheophyta</taxon>
        <taxon>Spermatophyta</taxon>
        <taxon>Magnoliopsida</taxon>
        <taxon>eudicotyledons</taxon>
        <taxon>Gunneridae</taxon>
        <taxon>Pentapetalae</taxon>
        <taxon>rosids</taxon>
        <taxon>malvids</taxon>
        <taxon>Malvales</taxon>
        <taxon>Malvaceae</taxon>
        <taxon>Malvoideae</taxon>
        <taxon>Gossypium</taxon>
    </lineage>
</organism>
<comment type="caution">
    <text evidence="1">The sequence shown here is derived from an EMBL/GenBank/DDBJ whole genome shotgun (WGS) entry which is preliminary data.</text>
</comment>
<accession>A0A7J8P069</accession>
<dbReference type="EMBL" id="JABEZZ010000003">
    <property type="protein sequence ID" value="MBA0582524.1"/>
    <property type="molecule type" value="Genomic_DNA"/>
</dbReference>
<reference evidence="1 2" key="1">
    <citation type="journal article" date="2019" name="Genome Biol. Evol.">
        <title>Insights into the evolution of the New World diploid cottons (Gossypium, subgenus Houzingenia) based on genome sequencing.</title>
        <authorList>
            <person name="Grover C.E."/>
            <person name="Arick M.A. 2nd"/>
            <person name="Thrash A."/>
            <person name="Conover J.L."/>
            <person name="Sanders W.S."/>
            <person name="Peterson D.G."/>
            <person name="Frelichowski J.E."/>
            <person name="Scheffler J.A."/>
            <person name="Scheffler B.E."/>
            <person name="Wendel J.F."/>
        </authorList>
    </citation>
    <scope>NUCLEOTIDE SEQUENCE [LARGE SCALE GENOMIC DNA]</scope>
    <source>
        <strain evidence="1">8</strain>
        <tissue evidence="1">Leaf</tissue>
    </source>
</reference>
<name>A0A7J8P069_GOSRA</name>
<dbReference type="Proteomes" id="UP000593578">
    <property type="component" value="Unassembled WGS sequence"/>
</dbReference>
<evidence type="ECO:0008006" key="3">
    <source>
        <dbReference type="Google" id="ProtNLM"/>
    </source>
</evidence>
<sequence>MKVFKDGGGRPQKAYKQVDWVLHSLKSRYIFRNSIFHDNLTNNTLRFMVEKVCSKLCSWDAKQLSLAGKINLAQLGSSNGFKKITLVGWDSVCQPKAHDRPGIRSLQDQNTSLMIKLGFSIMSNASALWVQNMGFKMAYKKPYQGVEVPFYGDHFQRDPWVPNIEPLCRKITLNSNLDIECTLYEMITENKDWNLEFLQLWVSEKVIQQIVGVLPPQPNLGSDSHLGGGPQRVRVFIWLVLKHQLLTNGERTRRGIGVNSAYGICAHEYETVLTSFVIVLQLETFEIIPTDGLVRAEDAFVAAGGILRDHNGRWIIGFTKYLGNCVVLDSELWGIKDRVETHT</sequence>
<evidence type="ECO:0000313" key="2">
    <source>
        <dbReference type="Proteomes" id="UP000593578"/>
    </source>
</evidence>